<dbReference type="InterPro" id="IPR005225">
    <property type="entry name" value="Small_GTP-bd"/>
</dbReference>
<comment type="caution">
    <text evidence="2">The sequence shown here is derived from an EMBL/GenBank/DDBJ whole genome shotgun (WGS) entry which is preliminary data.</text>
</comment>
<dbReference type="InterPro" id="IPR000640">
    <property type="entry name" value="EFG_V-like"/>
</dbReference>
<evidence type="ECO:0000313" key="3">
    <source>
        <dbReference type="Proteomes" id="UP000031056"/>
    </source>
</evidence>
<keyword evidence="2" id="KW-0648">Protein biosynthesis</keyword>
<evidence type="ECO:0000259" key="1">
    <source>
        <dbReference type="PROSITE" id="PS51722"/>
    </source>
</evidence>
<dbReference type="InterPro" id="IPR000795">
    <property type="entry name" value="T_Tr_GTP-bd_dom"/>
</dbReference>
<accession>A0A0B2UI38</accession>
<dbReference type="GO" id="GO:0042256">
    <property type="term" value="P:cytosolic ribosome assembly"/>
    <property type="evidence" value="ECO:0007669"/>
    <property type="project" value="TreeGrafter"/>
</dbReference>
<dbReference type="STRING" id="1354746.A0A0B2UI38"/>
<keyword evidence="2" id="KW-0251">Elongation factor</keyword>
<dbReference type="InterPro" id="IPR035647">
    <property type="entry name" value="EFG_III/V"/>
</dbReference>
<reference evidence="2 3" key="1">
    <citation type="journal article" date="2014" name="MBio">
        <title>The Ordospora colligata genome; evolution of extreme reduction in microsporidia and host-to-parasite horizontal gene transfer.</title>
        <authorList>
            <person name="Pombert J.-F."/>
            <person name="Haag K.L."/>
            <person name="Beidas S."/>
            <person name="Ebert D."/>
            <person name="Keeling P.J."/>
        </authorList>
    </citation>
    <scope>NUCLEOTIDE SEQUENCE [LARGE SCALE GENOMIC DNA]</scope>
    <source>
        <strain evidence="2 3">OC4</strain>
    </source>
</reference>
<dbReference type="Pfam" id="PF00679">
    <property type="entry name" value="EFG_C"/>
    <property type="match status" value="1"/>
</dbReference>
<dbReference type="Gene3D" id="2.40.30.10">
    <property type="entry name" value="Translation factors"/>
    <property type="match status" value="1"/>
</dbReference>
<dbReference type="GO" id="GO:0043022">
    <property type="term" value="F:ribosome binding"/>
    <property type="evidence" value="ECO:0007669"/>
    <property type="project" value="TreeGrafter"/>
</dbReference>
<sequence length="682" mass="76827">MDSGSTLTITSIVAHIDHGKTSVIDSLIASQGRISKTLAGSIRFLDTREDEQVRGITLKLSAISLQHAGQQHIFIDTPGHVDFEALIQVSSILSNSFLILIDINEGITPRTLSLVKYTKGKRCVLMINKIDKISTSEEMYGKAMAVVSAINGLVGKDVFEWTRNNIILCCATMCYGISNSGFESVVQTKGTIKDAIKFIFHLHKRIDNGDIGRLQERFNICGRSKKNILSTVLPLSDAIFNSVKCDRIDEWKLFLQSDAVNLRAMPQCEARSPSVMGVTVYSVLKNAGMYSRDSLLFVTRIFHGTIKTDQTLFSINHESTVEFVVEGLYCFGINELIEVEQASGPALVCIKGNLMKNSLVMDVPTHSMDFESKVTPFYKFKVVLEDPQLLDELKSVLRVMSCTEQFLKAKVNKYGEVEVSCTGKVQSEKIITDLTYLGFKFSVMGLDDRFCEYAIDYSSDVFEMGNLILKVEVCKSIGDDECFIQHKGWRDSDGNEFVVVSDVFIQTISSVLETFASCGPLIMERICQTRFVVDLQGYAEDIQTDIVYSFVRQSISSVYLSCKPMISPSFYECTISMQEEFVGETYKSLSRHYCIVQREEYEESTGFCVIVAFVPQLQYSMFLEDIKIKTKGTGYLLLKEKGYMCVQDAMFNKHIDEIRKKKGMMTEEKIVQEASKQRTHKK</sequence>
<name>A0A0B2UI38_9MICR</name>
<protein>
    <submittedName>
        <fullName evidence="2">Translation elongation factor 2</fullName>
    </submittedName>
</protein>
<keyword evidence="3" id="KW-1185">Reference proteome</keyword>
<dbReference type="GeneID" id="26262618"/>
<dbReference type="GO" id="GO:0003924">
    <property type="term" value="F:GTPase activity"/>
    <property type="evidence" value="ECO:0007669"/>
    <property type="project" value="InterPro"/>
</dbReference>
<dbReference type="PANTHER" id="PTHR42908">
    <property type="entry name" value="TRANSLATION ELONGATION FACTOR-RELATED"/>
    <property type="match status" value="1"/>
</dbReference>
<dbReference type="PRINTS" id="PR00315">
    <property type="entry name" value="ELONGATNFCT"/>
</dbReference>
<dbReference type="VEuPathDB" id="MicrosporidiaDB:M896_121010"/>
<dbReference type="GO" id="GO:0005525">
    <property type="term" value="F:GTP binding"/>
    <property type="evidence" value="ECO:0007669"/>
    <property type="project" value="InterPro"/>
</dbReference>
<dbReference type="Gene3D" id="3.30.70.240">
    <property type="match status" value="1"/>
</dbReference>
<dbReference type="GO" id="GO:0005829">
    <property type="term" value="C:cytosol"/>
    <property type="evidence" value="ECO:0007669"/>
    <property type="project" value="TreeGrafter"/>
</dbReference>
<organism evidence="2 3">
    <name type="scientific">Ordospora colligata OC4</name>
    <dbReference type="NCBI Taxonomy" id="1354746"/>
    <lineage>
        <taxon>Eukaryota</taxon>
        <taxon>Fungi</taxon>
        <taxon>Fungi incertae sedis</taxon>
        <taxon>Microsporidia</taxon>
        <taxon>Ordosporidae</taxon>
        <taxon>Ordospora</taxon>
    </lineage>
</organism>
<dbReference type="RefSeq" id="XP_014562921.1">
    <property type="nucleotide sequence ID" value="XM_014707435.1"/>
</dbReference>
<dbReference type="Pfam" id="PF00009">
    <property type="entry name" value="GTP_EFTU"/>
    <property type="match status" value="1"/>
</dbReference>
<dbReference type="GO" id="GO:1990904">
    <property type="term" value="C:ribonucleoprotein complex"/>
    <property type="evidence" value="ECO:0007669"/>
    <property type="project" value="TreeGrafter"/>
</dbReference>
<feature type="domain" description="Tr-type G" evidence="1">
    <location>
        <begin position="5"/>
        <end position="197"/>
    </location>
</feature>
<dbReference type="PANTHER" id="PTHR42908:SF3">
    <property type="entry name" value="ELONGATION FACTOR-LIKE GTPASE 1"/>
    <property type="match status" value="1"/>
</dbReference>
<dbReference type="InterPro" id="IPR009000">
    <property type="entry name" value="Transl_B-barrel_sf"/>
</dbReference>
<dbReference type="NCBIfam" id="TIGR00231">
    <property type="entry name" value="small_GTP"/>
    <property type="match status" value="1"/>
</dbReference>
<dbReference type="SUPFAM" id="SSF50447">
    <property type="entry name" value="Translation proteins"/>
    <property type="match status" value="1"/>
</dbReference>
<dbReference type="HOGENOM" id="CLU_011666_0_0_1"/>
<dbReference type="PROSITE" id="PS51722">
    <property type="entry name" value="G_TR_2"/>
    <property type="match status" value="1"/>
</dbReference>
<dbReference type="EMBL" id="JOKQ01000012">
    <property type="protein sequence ID" value="KHN68879.1"/>
    <property type="molecule type" value="Genomic_DNA"/>
</dbReference>
<dbReference type="SUPFAM" id="SSF54980">
    <property type="entry name" value="EF-G C-terminal domain-like"/>
    <property type="match status" value="1"/>
</dbReference>
<dbReference type="Gene3D" id="3.40.50.300">
    <property type="entry name" value="P-loop containing nucleotide triphosphate hydrolases"/>
    <property type="match status" value="1"/>
</dbReference>
<dbReference type="SUPFAM" id="SSF52540">
    <property type="entry name" value="P-loop containing nucleoside triphosphate hydrolases"/>
    <property type="match status" value="1"/>
</dbReference>
<dbReference type="OrthoDB" id="364892at2759"/>
<dbReference type="InterPro" id="IPR027417">
    <property type="entry name" value="P-loop_NTPase"/>
</dbReference>
<dbReference type="Proteomes" id="UP000031056">
    <property type="component" value="Unassembled WGS sequence"/>
</dbReference>
<gene>
    <name evidence="2" type="ORF">M896_121010</name>
</gene>
<evidence type="ECO:0000313" key="2">
    <source>
        <dbReference type="EMBL" id="KHN68879.1"/>
    </source>
</evidence>
<proteinExistence type="predicted"/>
<dbReference type="GO" id="GO:0003746">
    <property type="term" value="F:translation elongation factor activity"/>
    <property type="evidence" value="ECO:0007669"/>
    <property type="project" value="UniProtKB-KW"/>
</dbReference>
<dbReference type="InParanoid" id="A0A0B2UI38"/>
<dbReference type="AlphaFoldDB" id="A0A0B2UI38"/>